<evidence type="ECO:0000313" key="3">
    <source>
        <dbReference type="EMBL" id="CAF4395003.1"/>
    </source>
</evidence>
<comment type="caution">
    <text evidence="2">The sequence shown here is derived from an EMBL/GenBank/DDBJ whole genome shotgun (WGS) entry which is preliminary data.</text>
</comment>
<sequence length="318" mass="36849">MIIDPRLKLHHFTLSGTHNSYHKANIIAQYEHTKLESQLDAGVRQFELDIHLMENYDVIYHLQLFDDKTNCYCLSQCLLRIRRWSIMNPTHHPIFLFFEIKQKFYEDMFTPLTGGMQCRHIQNIKRQLLEVFSNESLILSEQVRGSHSSLRLALKQQRDNELNGSYTYDEYGWPPLISSLGKILPVILDEAYNRAVELFNNCEPLMNFFFIAQAALNRPYSSIVCVSNPLTQQQQLIENANNGLITRILLGYGSQQLFENYKLALKYGIHIISTDSVQCDDTPLCRSIATHFSASSPVLCNRLTRPTFCNRTFSDLDE</sequence>
<dbReference type="EMBL" id="CAJOBQ010000640">
    <property type="protein sequence ID" value="CAF4395003.1"/>
    <property type="molecule type" value="Genomic_DNA"/>
</dbReference>
<dbReference type="InterPro" id="IPR017946">
    <property type="entry name" value="PLC-like_Pdiesterase_TIM-brl"/>
</dbReference>
<dbReference type="EMBL" id="CAJNYU010001726">
    <property type="protein sequence ID" value="CAF3461160.1"/>
    <property type="molecule type" value="Genomic_DNA"/>
</dbReference>
<dbReference type="Gene3D" id="3.20.20.190">
    <property type="entry name" value="Phosphatidylinositol (PI) phosphodiesterase"/>
    <property type="match status" value="1"/>
</dbReference>
<name>A0A818T8A8_9BILA</name>
<gene>
    <name evidence="1" type="ORF">FME351_LOCUS14108</name>
    <name evidence="2" type="ORF">GRG538_LOCUS26843</name>
    <name evidence="3" type="ORF">TSG867_LOCUS12566</name>
</gene>
<dbReference type="Proteomes" id="UP000663869">
    <property type="component" value="Unassembled WGS sequence"/>
</dbReference>
<dbReference type="SUPFAM" id="SSF51695">
    <property type="entry name" value="PLC-like phosphodiesterases"/>
    <property type="match status" value="1"/>
</dbReference>
<accession>A0A818T8A8</accession>
<dbReference type="PROSITE" id="PS50007">
    <property type="entry name" value="PIPLC_X_DOMAIN"/>
    <property type="match status" value="1"/>
</dbReference>
<evidence type="ECO:0000313" key="4">
    <source>
        <dbReference type="Proteomes" id="UP000663872"/>
    </source>
</evidence>
<dbReference type="GO" id="GO:0006629">
    <property type="term" value="P:lipid metabolic process"/>
    <property type="evidence" value="ECO:0007669"/>
    <property type="project" value="InterPro"/>
</dbReference>
<dbReference type="Proteomes" id="UP000663862">
    <property type="component" value="Unassembled WGS sequence"/>
</dbReference>
<dbReference type="GO" id="GO:0008081">
    <property type="term" value="F:phosphoric diester hydrolase activity"/>
    <property type="evidence" value="ECO:0007669"/>
    <property type="project" value="InterPro"/>
</dbReference>
<dbReference type="Proteomes" id="UP000663872">
    <property type="component" value="Unassembled WGS sequence"/>
</dbReference>
<dbReference type="Pfam" id="PF16670">
    <property type="entry name" value="PI-PLC-C1"/>
    <property type="match status" value="1"/>
</dbReference>
<dbReference type="AlphaFoldDB" id="A0A818T8A8"/>
<dbReference type="EMBL" id="CAJNYT010004643">
    <property type="protein sequence ID" value="CAF3678239.1"/>
    <property type="molecule type" value="Genomic_DNA"/>
</dbReference>
<evidence type="ECO:0000313" key="2">
    <source>
        <dbReference type="EMBL" id="CAF3678239.1"/>
    </source>
</evidence>
<evidence type="ECO:0000313" key="1">
    <source>
        <dbReference type="EMBL" id="CAF3461160.1"/>
    </source>
</evidence>
<reference evidence="2" key="1">
    <citation type="submission" date="2021-02" db="EMBL/GenBank/DDBJ databases">
        <authorList>
            <person name="Nowell W R."/>
        </authorList>
    </citation>
    <scope>NUCLEOTIDE SEQUENCE</scope>
</reference>
<dbReference type="InterPro" id="IPR032075">
    <property type="entry name" value="PI-PLC-C1"/>
</dbReference>
<proteinExistence type="predicted"/>
<organism evidence="2 4">
    <name type="scientific">Rotaria socialis</name>
    <dbReference type="NCBI Taxonomy" id="392032"/>
    <lineage>
        <taxon>Eukaryota</taxon>
        <taxon>Metazoa</taxon>
        <taxon>Spiralia</taxon>
        <taxon>Gnathifera</taxon>
        <taxon>Rotifera</taxon>
        <taxon>Eurotatoria</taxon>
        <taxon>Bdelloidea</taxon>
        <taxon>Philodinida</taxon>
        <taxon>Philodinidae</taxon>
        <taxon>Rotaria</taxon>
    </lineage>
</organism>
<protein>
    <submittedName>
        <fullName evidence="2">Uncharacterized protein</fullName>
    </submittedName>
</protein>